<keyword evidence="4" id="KW-0378">Hydrolase</keyword>
<keyword evidence="10" id="KW-1185">Reference proteome</keyword>
<keyword evidence="6" id="KW-0411">Iron-sulfur</keyword>
<keyword evidence="5" id="KW-0408">Iron</keyword>
<dbReference type="EMBL" id="CP015103">
    <property type="protein sequence ID" value="ASJ08965.1"/>
    <property type="molecule type" value="Genomic_DNA"/>
</dbReference>
<accession>A0A2Z2MMV8</accession>
<dbReference type="AlphaFoldDB" id="A0A2Z2MMV8"/>
<sequence length="253" mass="28876">MLLRLESLKKIGDVYVNPRNLKVMPLFLGDWKDFLFLDETTYGVYARTIYNPSERFLVVSKDDETTGARLEKLYQKLLENPPYFCGEENHRYQLQVGEFEGLPFANGWPGSGVMIVGEAPGRKGCGKTGICFYRDVSGMLLRKVLFSLGINPDFVYITNVVKCNPPENRLGRVPNGALELLAEEIEIIKPKAIFAIGRTAERAITKLGFEAIYLHHPAWYVRRGVREPNDEILEEYREIKTFAPRLEKGKIRG</sequence>
<evidence type="ECO:0000313" key="9">
    <source>
        <dbReference type="EMBL" id="ASJ08965.1"/>
    </source>
</evidence>
<dbReference type="Proteomes" id="UP000250125">
    <property type="component" value="Chromosome"/>
</dbReference>
<dbReference type="KEGG" id="tsl:A3L11_06890"/>
<proteinExistence type="predicted"/>
<keyword evidence="2" id="KW-0479">Metal-binding</keyword>
<keyword evidence="7" id="KW-0234">DNA repair</keyword>
<evidence type="ECO:0000259" key="8">
    <source>
        <dbReference type="SMART" id="SM00986"/>
    </source>
</evidence>
<dbReference type="InterPro" id="IPR036895">
    <property type="entry name" value="Uracil-DNA_glycosylase-like_sf"/>
</dbReference>
<dbReference type="Gene3D" id="3.40.470.10">
    <property type="entry name" value="Uracil-DNA glycosylase-like domain"/>
    <property type="match status" value="1"/>
</dbReference>
<evidence type="ECO:0000256" key="4">
    <source>
        <dbReference type="ARBA" id="ARBA00022801"/>
    </source>
</evidence>
<keyword evidence="3" id="KW-0227">DNA damage</keyword>
<organism evidence="9 10">
    <name type="scientific">Thermococcus siculi</name>
    <dbReference type="NCBI Taxonomy" id="72803"/>
    <lineage>
        <taxon>Archaea</taxon>
        <taxon>Methanobacteriati</taxon>
        <taxon>Methanobacteriota</taxon>
        <taxon>Thermococci</taxon>
        <taxon>Thermococcales</taxon>
        <taxon>Thermococcaceae</taxon>
        <taxon>Thermococcus</taxon>
    </lineage>
</organism>
<dbReference type="Pfam" id="PF03167">
    <property type="entry name" value="UDG"/>
    <property type="match status" value="1"/>
</dbReference>
<gene>
    <name evidence="9" type="ORF">A3L11_06890</name>
</gene>
<dbReference type="SMART" id="SM00986">
    <property type="entry name" value="UDG"/>
    <property type="match status" value="1"/>
</dbReference>
<dbReference type="InterPro" id="IPR051536">
    <property type="entry name" value="UDG_Type-4/5"/>
</dbReference>
<evidence type="ECO:0000256" key="2">
    <source>
        <dbReference type="ARBA" id="ARBA00022723"/>
    </source>
</evidence>
<dbReference type="GO" id="GO:0006281">
    <property type="term" value="P:DNA repair"/>
    <property type="evidence" value="ECO:0007669"/>
    <property type="project" value="UniProtKB-KW"/>
</dbReference>
<reference evidence="9 10" key="1">
    <citation type="submission" date="2016-04" db="EMBL/GenBank/DDBJ databases">
        <title>Complete genome sequence of Thermococcus siculi type strain RG-20.</title>
        <authorList>
            <person name="Oger P.M."/>
        </authorList>
    </citation>
    <scope>NUCLEOTIDE SEQUENCE [LARGE SCALE GENOMIC DNA]</scope>
    <source>
        <strain evidence="9 10">RG-20</strain>
    </source>
</reference>
<evidence type="ECO:0000256" key="7">
    <source>
        <dbReference type="ARBA" id="ARBA00023204"/>
    </source>
</evidence>
<dbReference type="GeneID" id="33317950"/>
<evidence type="ECO:0000313" key="10">
    <source>
        <dbReference type="Proteomes" id="UP000250125"/>
    </source>
</evidence>
<protein>
    <submittedName>
        <fullName evidence="9">Uracil-DNA glycosylase</fullName>
    </submittedName>
</protein>
<dbReference type="InterPro" id="IPR005122">
    <property type="entry name" value="Uracil-DNA_glycosylase-like"/>
</dbReference>
<dbReference type="PANTHER" id="PTHR33693">
    <property type="entry name" value="TYPE-5 URACIL-DNA GLYCOSYLASE"/>
    <property type="match status" value="1"/>
</dbReference>
<keyword evidence="1" id="KW-0004">4Fe-4S</keyword>
<evidence type="ECO:0000256" key="1">
    <source>
        <dbReference type="ARBA" id="ARBA00022485"/>
    </source>
</evidence>
<name>A0A2Z2MMV8_9EURY</name>
<dbReference type="OrthoDB" id="8612at2157"/>
<evidence type="ECO:0000256" key="3">
    <source>
        <dbReference type="ARBA" id="ARBA00022763"/>
    </source>
</evidence>
<dbReference type="SMART" id="SM00987">
    <property type="entry name" value="UreE_C"/>
    <property type="match status" value="1"/>
</dbReference>
<dbReference type="GO" id="GO:0051539">
    <property type="term" value="F:4 iron, 4 sulfur cluster binding"/>
    <property type="evidence" value="ECO:0007669"/>
    <property type="project" value="UniProtKB-KW"/>
</dbReference>
<dbReference type="GO" id="GO:0046872">
    <property type="term" value="F:metal ion binding"/>
    <property type="evidence" value="ECO:0007669"/>
    <property type="project" value="UniProtKB-KW"/>
</dbReference>
<dbReference type="SUPFAM" id="SSF52141">
    <property type="entry name" value="Uracil-DNA glycosylase-like"/>
    <property type="match status" value="1"/>
</dbReference>
<evidence type="ECO:0000256" key="6">
    <source>
        <dbReference type="ARBA" id="ARBA00023014"/>
    </source>
</evidence>
<feature type="domain" description="Uracil-DNA glycosylase-like" evidence="8">
    <location>
        <begin position="104"/>
        <end position="237"/>
    </location>
</feature>
<dbReference type="RefSeq" id="WP_088856202.1">
    <property type="nucleotide sequence ID" value="NZ_CP015103.1"/>
</dbReference>
<evidence type="ECO:0000256" key="5">
    <source>
        <dbReference type="ARBA" id="ARBA00023004"/>
    </source>
</evidence>
<dbReference type="GO" id="GO:0097506">
    <property type="term" value="F:deaminated base DNA N-glycosylase activity"/>
    <property type="evidence" value="ECO:0007669"/>
    <property type="project" value="UniProtKB-ARBA"/>
</dbReference>